<gene>
    <name evidence="10" type="ORF">HOLleu_34780</name>
</gene>
<dbReference type="EMBL" id="JAIZAY010000018">
    <property type="protein sequence ID" value="KAJ8024774.1"/>
    <property type="molecule type" value="Genomic_DNA"/>
</dbReference>
<keyword evidence="1" id="KW-0812">Transmembrane</keyword>
<evidence type="ECO:0000256" key="2">
    <source>
        <dbReference type="ARBA" id="ARBA00022989"/>
    </source>
</evidence>
<keyword evidence="3" id="KW-0472">Membrane</keyword>
<accession>A0A9Q0YLV5</accession>
<evidence type="ECO:0000256" key="1">
    <source>
        <dbReference type="ARBA" id="ARBA00022692"/>
    </source>
</evidence>
<comment type="caution">
    <text evidence="10">The sequence shown here is derived from an EMBL/GenBank/DDBJ whole genome shotgun (WGS) entry which is preliminary data.</text>
</comment>
<keyword evidence="9" id="KW-0732">Signal</keyword>
<evidence type="ECO:0000313" key="11">
    <source>
        <dbReference type="Proteomes" id="UP001152320"/>
    </source>
</evidence>
<dbReference type="Pfam" id="PF07946">
    <property type="entry name" value="CCDC47"/>
    <property type="match status" value="1"/>
</dbReference>
<evidence type="ECO:0000256" key="6">
    <source>
        <dbReference type="ARBA" id="ARBA00034875"/>
    </source>
</evidence>
<dbReference type="GO" id="GO:0005509">
    <property type="term" value="F:calcium ion binding"/>
    <property type="evidence" value="ECO:0007669"/>
    <property type="project" value="InterPro"/>
</dbReference>
<feature type="region of interest" description="Disordered" evidence="8">
    <location>
        <begin position="71"/>
        <end position="93"/>
    </location>
</feature>
<evidence type="ECO:0000256" key="9">
    <source>
        <dbReference type="SAM" id="SignalP"/>
    </source>
</evidence>
<dbReference type="PANTHER" id="PTHR12883:SF0">
    <property type="entry name" value="PAT COMPLEX SUBUNIT CCDC47"/>
    <property type="match status" value="1"/>
</dbReference>
<keyword evidence="2" id="KW-1133">Transmembrane helix</keyword>
<feature type="signal peptide" evidence="9">
    <location>
        <begin position="1"/>
        <end position="22"/>
    </location>
</feature>
<protein>
    <recommendedName>
        <fullName evidence="6">PAT complex subunit CCDC47</fullName>
    </recommendedName>
    <alternativeName>
        <fullName evidence="7">Coiled-coil domain-containing protein 47</fullName>
    </alternativeName>
</protein>
<feature type="chain" id="PRO_5040452651" description="PAT complex subunit CCDC47" evidence="9">
    <location>
        <begin position="23"/>
        <end position="488"/>
    </location>
</feature>
<dbReference type="GO" id="GO:0032469">
    <property type="term" value="P:endoplasmic reticulum calcium ion homeostasis"/>
    <property type="evidence" value="ECO:0007669"/>
    <property type="project" value="InterPro"/>
</dbReference>
<dbReference type="GO" id="GO:0030867">
    <property type="term" value="C:rough endoplasmic reticulum membrane"/>
    <property type="evidence" value="ECO:0007669"/>
    <property type="project" value="UniProtKB-SubCell"/>
</dbReference>
<dbReference type="AlphaFoldDB" id="A0A9Q0YLV5"/>
<evidence type="ECO:0000313" key="10">
    <source>
        <dbReference type="EMBL" id="KAJ8024774.1"/>
    </source>
</evidence>
<comment type="similarity">
    <text evidence="5">Belongs to the CCDC47 family.</text>
</comment>
<evidence type="ECO:0000256" key="3">
    <source>
        <dbReference type="ARBA" id="ARBA00023136"/>
    </source>
</evidence>
<keyword evidence="11" id="KW-1185">Reference proteome</keyword>
<reference evidence="10" key="1">
    <citation type="submission" date="2021-10" db="EMBL/GenBank/DDBJ databases">
        <title>Tropical sea cucumber genome reveals ecological adaptation and Cuvierian tubules defense mechanism.</title>
        <authorList>
            <person name="Chen T."/>
        </authorList>
    </citation>
    <scope>NUCLEOTIDE SEQUENCE</scope>
    <source>
        <strain evidence="10">Nanhai2018</strain>
        <tissue evidence="10">Muscle</tissue>
    </source>
</reference>
<proteinExistence type="inferred from homology"/>
<evidence type="ECO:0000256" key="5">
    <source>
        <dbReference type="ARBA" id="ARBA00034746"/>
    </source>
</evidence>
<name>A0A9Q0YLV5_HOLLE</name>
<comment type="subcellular location">
    <subcellularLocation>
        <location evidence="4">Rough endoplasmic reticulum membrane</location>
        <topology evidence="4">Single-pass type I membrane protein</topology>
    </subcellularLocation>
</comment>
<sequence>MAFGCSKILLILLAISIGSVLSVNRHGAEVDDNEFAEFEDLGDEEEELEDGVVEPEDEDEVFFDDDEFVDEEEDDESLVMDDEFEDEDTEEDVGIEDEDEFEHFKDNEEFENFEGEKPSRGKGAAPDLEIAKVPVNFSNNWNNYYLEIMMLAGIAAYILNYVSGKSKNQRLATAWFNRHKELLESNFALVGDDGTQAEVPSTVKLLKESENQYCLWCTGRAFCEGMLVELKFLKRQDLVSVLAKMMKPGSDQVKVTVTMNKEDMENVVLFLGKKKIVSRMQKDMYDLSLYCNEKRGGEKFGLSQSFVAIGETGEAMQGVLDTKVSNCLSENEDMLEYLHFSDQYCGPKPSADEEQPTELPTTKKVLIFVFNVRGNGSATNRDIEDLFPMMQLVLYCVDKVKRFKLSKDGKHKAERARMKVSESFQKMAHAQRQEAAQARKEEKRKAEKERLLNEEDPEKARKLEDKQYKKDMRKRLNPSMKQVKVRVS</sequence>
<dbReference type="PANTHER" id="PTHR12883">
    <property type="entry name" value="ADIPOCYTE-SPECIFIC PROTEIN 4-RELATED"/>
    <property type="match status" value="1"/>
</dbReference>
<dbReference type="Proteomes" id="UP001152320">
    <property type="component" value="Chromosome 18"/>
</dbReference>
<evidence type="ECO:0000256" key="7">
    <source>
        <dbReference type="ARBA" id="ARBA00034902"/>
    </source>
</evidence>
<dbReference type="OrthoDB" id="10039147at2759"/>
<feature type="region of interest" description="Disordered" evidence="8">
    <location>
        <begin position="407"/>
        <end position="488"/>
    </location>
</feature>
<feature type="compositionally biased region" description="Basic and acidic residues" evidence="8">
    <location>
        <begin position="437"/>
        <end position="470"/>
    </location>
</feature>
<evidence type="ECO:0000256" key="8">
    <source>
        <dbReference type="SAM" id="MobiDB-lite"/>
    </source>
</evidence>
<organism evidence="10 11">
    <name type="scientific">Holothuria leucospilota</name>
    <name type="common">Black long sea cucumber</name>
    <name type="synonym">Mertensiothuria leucospilota</name>
    <dbReference type="NCBI Taxonomy" id="206669"/>
    <lineage>
        <taxon>Eukaryota</taxon>
        <taxon>Metazoa</taxon>
        <taxon>Echinodermata</taxon>
        <taxon>Eleutherozoa</taxon>
        <taxon>Echinozoa</taxon>
        <taxon>Holothuroidea</taxon>
        <taxon>Aspidochirotacea</taxon>
        <taxon>Aspidochirotida</taxon>
        <taxon>Holothuriidae</taxon>
        <taxon>Holothuria</taxon>
    </lineage>
</organism>
<evidence type="ECO:0000256" key="4">
    <source>
        <dbReference type="ARBA" id="ARBA00034697"/>
    </source>
</evidence>
<dbReference type="InterPro" id="IPR012879">
    <property type="entry name" value="CCDC47"/>
</dbReference>